<dbReference type="STRING" id="465721.ACG33_07590"/>
<evidence type="ECO:0000256" key="4">
    <source>
        <dbReference type="SAM" id="MobiDB-lite"/>
    </source>
</evidence>
<dbReference type="SMART" id="SM00028">
    <property type="entry name" value="TPR"/>
    <property type="match status" value="6"/>
</dbReference>
<dbReference type="PATRIC" id="fig|465721.4.peg.1611"/>
<protein>
    <recommendedName>
        <fullName evidence="2">diguanylate cyclase</fullName>
        <ecNumber evidence="2">2.7.7.65</ecNumber>
    </recommendedName>
</protein>
<comment type="catalytic activity">
    <reaction evidence="3">
        <text>2 GTP = 3',3'-c-di-GMP + 2 diphosphate</text>
        <dbReference type="Rhea" id="RHEA:24898"/>
        <dbReference type="ChEBI" id="CHEBI:33019"/>
        <dbReference type="ChEBI" id="CHEBI:37565"/>
        <dbReference type="ChEBI" id="CHEBI:58805"/>
        <dbReference type="EC" id="2.7.7.65"/>
    </reaction>
</comment>
<dbReference type="Gene3D" id="3.30.70.270">
    <property type="match status" value="1"/>
</dbReference>
<feature type="transmembrane region" description="Helical" evidence="5">
    <location>
        <begin position="466"/>
        <end position="486"/>
    </location>
</feature>
<dbReference type="Pfam" id="PF13424">
    <property type="entry name" value="TPR_12"/>
    <property type="match status" value="3"/>
</dbReference>
<dbReference type="InterPro" id="IPR000160">
    <property type="entry name" value="GGDEF_dom"/>
</dbReference>
<dbReference type="SMART" id="SM00267">
    <property type="entry name" value="GGDEF"/>
    <property type="match status" value="1"/>
</dbReference>
<dbReference type="InterPro" id="IPR011990">
    <property type="entry name" value="TPR-like_helical_dom_sf"/>
</dbReference>
<dbReference type="InterPro" id="IPR029787">
    <property type="entry name" value="Nucleotide_cyclase"/>
</dbReference>
<evidence type="ECO:0000313" key="8">
    <source>
        <dbReference type="Proteomes" id="UP000070250"/>
    </source>
</evidence>
<gene>
    <name evidence="7" type="ORF">ACG33_07590</name>
</gene>
<dbReference type="Proteomes" id="UP000070250">
    <property type="component" value="Chromosome"/>
</dbReference>
<dbReference type="PANTHER" id="PTHR45138">
    <property type="entry name" value="REGULATORY COMPONENTS OF SENSORY TRANSDUCTION SYSTEM"/>
    <property type="match status" value="1"/>
</dbReference>
<dbReference type="Pfam" id="PF00990">
    <property type="entry name" value="GGDEF"/>
    <property type="match status" value="1"/>
</dbReference>
<name>A0A127FBI0_STEDE</name>
<dbReference type="InterPro" id="IPR019734">
    <property type="entry name" value="TPR_rpt"/>
</dbReference>
<accession>A0A127FBI0</accession>
<dbReference type="InterPro" id="IPR043128">
    <property type="entry name" value="Rev_trsase/Diguanyl_cyclase"/>
</dbReference>
<feature type="region of interest" description="Disordered" evidence="4">
    <location>
        <begin position="664"/>
        <end position="700"/>
    </location>
</feature>
<dbReference type="NCBIfam" id="TIGR00254">
    <property type="entry name" value="GGDEF"/>
    <property type="match status" value="1"/>
</dbReference>
<dbReference type="EC" id="2.7.7.65" evidence="2"/>
<dbReference type="Gene3D" id="1.25.40.10">
    <property type="entry name" value="Tetratricopeptide repeat domain"/>
    <property type="match status" value="2"/>
</dbReference>
<evidence type="ECO:0000256" key="2">
    <source>
        <dbReference type="ARBA" id="ARBA00012528"/>
    </source>
</evidence>
<dbReference type="GO" id="GO:0043709">
    <property type="term" value="P:cell adhesion involved in single-species biofilm formation"/>
    <property type="evidence" value="ECO:0007669"/>
    <property type="project" value="TreeGrafter"/>
</dbReference>
<dbReference type="FunFam" id="3.30.70.270:FF:000001">
    <property type="entry name" value="Diguanylate cyclase domain protein"/>
    <property type="match status" value="1"/>
</dbReference>
<evidence type="ECO:0000256" key="5">
    <source>
        <dbReference type="SAM" id="Phobius"/>
    </source>
</evidence>
<dbReference type="CDD" id="cd01949">
    <property type="entry name" value="GGDEF"/>
    <property type="match status" value="1"/>
</dbReference>
<sequence length="700" mass="76583">MKLHLSHLQAILRRLPVLIRPRAPMRTAIALICASAGAFIAPPPGGSTPIVSMNMLGLAAASGTHPAKALIERAAAAVRSDPQRSRRDAQAALALLAQRPDAELEIRAQLLLCDYFSERDRGVAEAHAGRARELLPLVQRQGLQAGVLNCAGAILETVGDNERAGELYDQAVAVAEQTGDREMLAAALYSRGYLQGLRARYAAALMDLKRAQAIYEQIGLPHHALTSLNGIAIMYNRMGDYAQARDIYAEALKEQRAAGMYREVSVTLHNLGRAHENLLQWNNAQEAFQQALKISRGLKYERGEAYALRGLASVAIGQGDPKGALTILDRAAELQRRTPDARLDAQIQLARGIALHHLNELPESAAALIHALDIFEQAESHQELLATYSELAAVQAAMGQWQQGYLQLLSAQKTAERLFRNQIDQRFATLKVEFDTAGKDKENALLLRENLANQNALAQARRARHLQAAVIVLTAMLTVLLATLAIHQWRTTRRMRVLAMTDELTGVPNRRAVLSRLPALLKQSASRCSLLIIDIDYFKRINDEHGHSEGDEALKLVAARLREGIREPASIGRLGGEEFVVLLPDTRIDEACALAERFRQQIMAIDTRRWAADRRITVSIGVTMSLALGDTPSAMLQRADAALYDAKRTGRNCVRVRLSAHECKAENAPADGPVDDRAEGSGGNEERYAQQGDAPAAGFT</sequence>
<dbReference type="GO" id="GO:0005886">
    <property type="term" value="C:plasma membrane"/>
    <property type="evidence" value="ECO:0007669"/>
    <property type="project" value="TreeGrafter"/>
</dbReference>
<dbReference type="SUPFAM" id="SSF55073">
    <property type="entry name" value="Nucleotide cyclase"/>
    <property type="match status" value="1"/>
</dbReference>
<dbReference type="PANTHER" id="PTHR45138:SF9">
    <property type="entry name" value="DIGUANYLATE CYCLASE DGCM-RELATED"/>
    <property type="match status" value="1"/>
</dbReference>
<feature type="compositionally biased region" description="Basic and acidic residues" evidence="4">
    <location>
        <begin position="674"/>
        <end position="688"/>
    </location>
</feature>
<evidence type="ECO:0000256" key="1">
    <source>
        <dbReference type="ARBA" id="ARBA00001946"/>
    </source>
</evidence>
<reference evidence="7 8" key="1">
    <citation type="submission" date="2015-06" db="EMBL/GenBank/DDBJ databases">
        <title>A Comprehensive Approach to Explore the Metabolic and Phylogenetic Diversity of Bacterial Steroid Degradation in the Environment: Testosterone as an Example.</title>
        <authorList>
            <person name="Yang F.-C."/>
            <person name="Chen Y.-L."/>
            <person name="Yu C.-P."/>
            <person name="Tang S.-L."/>
            <person name="Wang P.-H."/>
            <person name="Ismail W."/>
            <person name="Wang C.-H."/>
            <person name="Yang C.-Y."/>
            <person name="Chiang Y.-R."/>
        </authorList>
    </citation>
    <scope>NUCLEOTIDE SEQUENCE [LARGE SCALE GENOMIC DNA]</scope>
    <source>
        <strain evidence="7 8">DSM 18526</strain>
    </source>
</reference>
<evidence type="ECO:0000256" key="3">
    <source>
        <dbReference type="ARBA" id="ARBA00034247"/>
    </source>
</evidence>
<dbReference type="AlphaFoldDB" id="A0A127FBI0"/>
<keyword evidence="5" id="KW-1133">Transmembrane helix</keyword>
<keyword evidence="8" id="KW-1185">Reference proteome</keyword>
<dbReference type="GO" id="GO:0052621">
    <property type="term" value="F:diguanylate cyclase activity"/>
    <property type="evidence" value="ECO:0007669"/>
    <property type="project" value="UniProtKB-EC"/>
</dbReference>
<comment type="cofactor">
    <cofactor evidence="1">
        <name>Mg(2+)</name>
        <dbReference type="ChEBI" id="CHEBI:18420"/>
    </cofactor>
</comment>
<dbReference type="SUPFAM" id="SSF48452">
    <property type="entry name" value="TPR-like"/>
    <property type="match status" value="2"/>
</dbReference>
<proteinExistence type="predicted"/>
<keyword evidence="5" id="KW-0472">Membrane</keyword>
<dbReference type="PROSITE" id="PS50887">
    <property type="entry name" value="GGDEF"/>
    <property type="match status" value="1"/>
</dbReference>
<dbReference type="KEGG" id="sdf:ACG33_07590"/>
<evidence type="ECO:0000313" key="7">
    <source>
        <dbReference type="EMBL" id="AMN46960.1"/>
    </source>
</evidence>
<dbReference type="GO" id="GO:1902201">
    <property type="term" value="P:negative regulation of bacterial-type flagellum-dependent cell motility"/>
    <property type="evidence" value="ECO:0007669"/>
    <property type="project" value="TreeGrafter"/>
</dbReference>
<keyword evidence="5" id="KW-0812">Transmembrane</keyword>
<evidence type="ECO:0000259" key="6">
    <source>
        <dbReference type="PROSITE" id="PS50887"/>
    </source>
</evidence>
<dbReference type="InterPro" id="IPR050469">
    <property type="entry name" value="Diguanylate_Cyclase"/>
</dbReference>
<organism evidence="7 8">
    <name type="scientific">Steroidobacter denitrificans</name>
    <dbReference type="NCBI Taxonomy" id="465721"/>
    <lineage>
        <taxon>Bacteria</taxon>
        <taxon>Pseudomonadati</taxon>
        <taxon>Pseudomonadota</taxon>
        <taxon>Gammaproteobacteria</taxon>
        <taxon>Steroidobacterales</taxon>
        <taxon>Steroidobacteraceae</taxon>
        <taxon>Steroidobacter</taxon>
    </lineage>
</organism>
<dbReference type="EMBL" id="CP011971">
    <property type="protein sequence ID" value="AMN46960.1"/>
    <property type="molecule type" value="Genomic_DNA"/>
</dbReference>
<feature type="domain" description="GGDEF" evidence="6">
    <location>
        <begin position="526"/>
        <end position="659"/>
    </location>
</feature>